<gene>
    <name evidence="6" type="primary">POLX_113</name>
    <name evidence="6" type="ORF">CK203_003709</name>
</gene>
<name>A0A438K8M1_VITVI</name>
<dbReference type="SUPFAM" id="SSF56672">
    <property type="entry name" value="DNA/RNA polymerases"/>
    <property type="match status" value="1"/>
</dbReference>
<dbReference type="Pfam" id="PF07727">
    <property type="entry name" value="RVT_2"/>
    <property type="match status" value="1"/>
</dbReference>
<keyword evidence="1" id="KW-0378">Hydrolase</keyword>
<dbReference type="Proteomes" id="UP000288805">
    <property type="component" value="Unassembled WGS sequence"/>
</dbReference>
<keyword evidence="1" id="KW-0064">Aspartyl protease</keyword>
<comment type="caution">
    <text evidence="6">The sequence shown here is derived from an EMBL/GenBank/DDBJ whole genome shotgun (WGS) entry which is preliminary data.</text>
</comment>
<proteinExistence type="predicted"/>
<evidence type="ECO:0000259" key="3">
    <source>
        <dbReference type="Pfam" id="PF07727"/>
    </source>
</evidence>
<dbReference type="InterPro" id="IPR054722">
    <property type="entry name" value="PolX-like_BBD"/>
</dbReference>
<dbReference type="InterPro" id="IPR013103">
    <property type="entry name" value="RVT_2"/>
</dbReference>
<dbReference type="Pfam" id="PF22936">
    <property type="entry name" value="Pol_BBD"/>
    <property type="match status" value="1"/>
</dbReference>
<feature type="region of interest" description="Disordered" evidence="2">
    <location>
        <begin position="260"/>
        <end position="283"/>
    </location>
</feature>
<reference evidence="6 7" key="1">
    <citation type="journal article" date="2018" name="PLoS Genet.">
        <title>Population sequencing reveals clonal diversity and ancestral inbreeding in the grapevine cultivar Chardonnay.</title>
        <authorList>
            <person name="Roach M.J."/>
            <person name="Johnson D.L."/>
            <person name="Bohlmann J."/>
            <person name="van Vuuren H.J."/>
            <person name="Jones S.J."/>
            <person name="Pretorius I.S."/>
            <person name="Schmidt S.A."/>
            <person name="Borneman A.R."/>
        </authorList>
    </citation>
    <scope>NUCLEOTIDE SEQUENCE [LARGE SCALE GENOMIC DNA]</scope>
    <source>
        <strain evidence="7">cv. Chardonnay</strain>
        <tissue evidence="6">Leaf</tissue>
    </source>
</reference>
<dbReference type="PANTHER" id="PTHR43383:SF2">
    <property type="entry name" value="AMIDOHYDROLASE 2 FAMILY PROTEIN"/>
    <property type="match status" value="1"/>
</dbReference>
<dbReference type="EMBL" id="QGNW01000013">
    <property type="protein sequence ID" value="RVX17561.1"/>
    <property type="molecule type" value="Genomic_DNA"/>
</dbReference>
<keyword evidence="1" id="KW-0645">Protease</keyword>
<dbReference type="Pfam" id="PF25597">
    <property type="entry name" value="SH3_retrovirus"/>
    <property type="match status" value="1"/>
</dbReference>
<dbReference type="AlphaFoldDB" id="A0A438K8M1"/>
<dbReference type="InterPro" id="IPR057670">
    <property type="entry name" value="SH3_retrovirus"/>
</dbReference>
<sequence>MATKNPIFTSVISGSPTITSKKLTGSDYDTYLRYQAATSASVTFVAQIGNVFVCFTQFPSLGPWILDSKASDHISGIKHIFSSITTTSALPTVTLANGSPTMTKGIGLAHPLPSLPLHSVLYAPECPFNLISISKITRTLNCSITFSDKSVILQDRSTGKTIGIGRESQGLYHLTSPPSPTACISTDAPLLIHSRLGHPNLSKFQKMDKLSAKATKCIFLGYSRLQKGYRCYSPDTHHALSCPLQVYHRRHHVVAPPLSLAEVPDDSPPVPPVSPTPTLSSTDHLPIALQKGNRSTRTTHPIYNFLSHHRLSSSYSAFVSILSSVSLPKSTSEALSHPGWRQAMVDEMAALHSNGTWDLVSLPPGKSTVGCRWVYTIKVGPNGQVDRLKVCLVAKGYTQIMVVTMLNIKNVFLHGELLKEVYMEQPPGFVAQGEFGLMCKLRRSLYGLKQSPRAWFGRFNSVVQEFGMLRSEADHSVFYHHNSSNQCIYLIVYVDDIVITDSDQEGIQRLKQHTFNHFQTKDLGKLKYFLGVEIA</sequence>
<evidence type="ECO:0000259" key="4">
    <source>
        <dbReference type="Pfam" id="PF22936"/>
    </source>
</evidence>
<evidence type="ECO:0000256" key="1">
    <source>
        <dbReference type="ARBA" id="ARBA00022750"/>
    </source>
</evidence>
<evidence type="ECO:0000256" key="2">
    <source>
        <dbReference type="SAM" id="MobiDB-lite"/>
    </source>
</evidence>
<dbReference type="InterPro" id="IPR043502">
    <property type="entry name" value="DNA/RNA_pol_sf"/>
</dbReference>
<protein>
    <submittedName>
        <fullName evidence="6">Retrovirus-related Pol polyprotein from transposon TNT 1-94</fullName>
    </submittedName>
</protein>
<feature type="domain" description="Retrovirus-related Pol polyprotein from transposon TNT 1-94-like beta-barrel" evidence="4">
    <location>
        <begin position="64"/>
        <end position="137"/>
    </location>
</feature>
<evidence type="ECO:0000313" key="6">
    <source>
        <dbReference type="EMBL" id="RVX17561.1"/>
    </source>
</evidence>
<evidence type="ECO:0000313" key="7">
    <source>
        <dbReference type="Proteomes" id="UP000288805"/>
    </source>
</evidence>
<feature type="domain" description="Retroviral polymerase SH3-like" evidence="5">
    <location>
        <begin position="205"/>
        <end position="238"/>
    </location>
</feature>
<organism evidence="6 7">
    <name type="scientific">Vitis vinifera</name>
    <name type="common">Grape</name>
    <dbReference type="NCBI Taxonomy" id="29760"/>
    <lineage>
        <taxon>Eukaryota</taxon>
        <taxon>Viridiplantae</taxon>
        <taxon>Streptophyta</taxon>
        <taxon>Embryophyta</taxon>
        <taxon>Tracheophyta</taxon>
        <taxon>Spermatophyta</taxon>
        <taxon>Magnoliopsida</taxon>
        <taxon>eudicotyledons</taxon>
        <taxon>Gunneridae</taxon>
        <taxon>Pentapetalae</taxon>
        <taxon>rosids</taxon>
        <taxon>Vitales</taxon>
        <taxon>Vitaceae</taxon>
        <taxon>Viteae</taxon>
        <taxon>Vitis</taxon>
    </lineage>
</organism>
<dbReference type="PANTHER" id="PTHR43383">
    <property type="entry name" value="NODULIN 6"/>
    <property type="match status" value="1"/>
</dbReference>
<dbReference type="GO" id="GO:0004190">
    <property type="term" value="F:aspartic-type endopeptidase activity"/>
    <property type="evidence" value="ECO:0007669"/>
    <property type="project" value="UniProtKB-KW"/>
</dbReference>
<evidence type="ECO:0000259" key="5">
    <source>
        <dbReference type="Pfam" id="PF25597"/>
    </source>
</evidence>
<feature type="domain" description="Reverse transcriptase Ty1/copia-type" evidence="3">
    <location>
        <begin position="402"/>
        <end position="535"/>
    </location>
</feature>
<accession>A0A438K8M1</accession>
<feature type="compositionally biased region" description="Pro residues" evidence="2">
    <location>
        <begin position="266"/>
        <end position="275"/>
    </location>
</feature>